<organism evidence="5 6">
    <name type="scientific">Necator americanus</name>
    <name type="common">Human hookworm</name>
    <dbReference type="NCBI Taxonomy" id="51031"/>
    <lineage>
        <taxon>Eukaryota</taxon>
        <taxon>Metazoa</taxon>
        <taxon>Ecdysozoa</taxon>
        <taxon>Nematoda</taxon>
        <taxon>Chromadorea</taxon>
        <taxon>Rhabditida</taxon>
        <taxon>Rhabditina</taxon>
        <taxon>Rhabditomorpha</taxon>
        <taxon>Strongyloidea</taxon>
        <taxon>Ancylostomatidae</taxon>
        <taxon>Bunostominae</taxon>
        <taxon>Necator</taxon>
    </lineage>
</organism>
<evidence type="ECO:0000313" key="6">
    <source>
        <dbReference type="Proteomes" id="UP001303046"/>
    </source>
</evidence>
<name>A0ABR1E6A4_NECAM</name>
<comment type="caution">
    <text evidence="5">The sequence shown here is derived from an EMBL/GenBank/DDBJ whole genome shotgun (WGS) entry which is preliminary data.</text>
</comment>
<keyword evidence="3" id="KW-0732">Signal</keyword>
<keyword evidence="2" id="KW-0064">Aspartyl protease</keyword>
<sequence>MHISIALLVLVGSAVARVHQIPLIRVESMRTKMIREGTWAKHVQMKEAARARPSKMFALGNVEHQPVKDYDDMEYIGNITIGTPEQQFKYGTGSASGFLGMDTVRFGSAQSEQLVVESVVFGQATILAPFFARQPVDGILGLAFKSIAVDGVTPPFLKAVDDGLVDPIFTVFLKNVGVWENVYGGVYTYGGIDDENCGPMTKVKIDDYSLKRSFQVISDTGTSLIAAPSAIAFVIARKAGGKFDQQQRLFFVDCKATPSLELTIGEKNYVVGPENLIVHVGDGRCIVSIFGYPSPSFGPSWILGDPFIREYCNIYDVGNKRIGFAKSIQN</sequence>
<dbReference type="Pfam" id="PF00026">
    <property type="entry name" value="Asp"/>
    <property type="match status" value="1"/>
</dbReference>
<feature type="signal peptide" evidence="3">
    <location>
        <begin position="1"/>
        <end position="16"/>
    </location>
</feature>
<dbReference type="PANTHER" id="PTHR47966:SF45">
    <property type="entry name" value="PEPTIDASE A1 DOMAIN-CONTAINING PROTEIN"/>
    <property type="match status" value="1"/>
</dbReference>
<protein>
    <recommendedName>
        <fullName evidence="4">Peptidase A1 domain-containing protein</fullName>
    </recommendedName>
</protein>
<dbReference type="InterPro" id="IPR021109">
    <property type="entry name" value="Peptidase_aspartic_dom_sf"/>
</dbReference>
<accession>A0ABR1E6A4</accession>
<reference evidence="5 6" key="1">
    <citation type="submission" date="2023-08" db="EMBL/GenBank/DDBJ databases">
        <title>A Necator americanus chromosomal reference genome.</title>
        <authorList>
            <person name="Ilik V."/>
            <person name="Petrzelkova K.J."/>
            <person name="Pardy F."/>
            <person name="Fuh T."/>
            <person name="Niatou-Singa F.S."/>
            <person name="Gouil Q."/>
            <person name="Baker L."/>
            <person name="Ritchie M.E."/>
            <person name="Jex A.R."/>
            <person name="Gazzola D."/>
            <person name="Li H."/>
            <person name="Toshio Fujiwara R."/>
            <person name="Zhan B."/>
            <person name="Aroian R.V."/>
            <person name="Pafco B."/>
            <person name="Schwarz E.M."/>
        </authorList>
    </citation>
    <scope>NUCLEOTIDE SEQUENCE [LARGE SCALE GENOMIC DNA]</scope>
    <source>
        <strain evidence="5 6">Aroian</strain>
        <tissue evidence="5">Whole animal</tissue>
    </source>
</reference>
<evidence type="ECO:0000313" key="5">
    <source>
        <dbReference type="EMBL" id="KAK6757785.1"/>
    </source>
</evidence>
<dbReference type="PROSITE" id="PS51767">
    <property type="entry name" value="PEPTIDASE_A1"/>
    <property type="match status" value="1"/>
</dbReference>
<dbReference type="Gene3D" id="2.40.70.10">
    <property type="entry name" value="Acid Proteases"/>
    <property type="match status" value="3"/>
</dbReference>
<dbReference type="InterPro" id="IPR001461">
    <property type="entry name" value="Aspartic_peptidase_A1"/>
</dbReference>
<feature type="domain" description="Peptidase A1" evidence="4">
    <location>
        <begin position="1"/>
        <end position="325"/>
    </location>
</feature>
<keyword evidence="2" id="KW-0378">Hydrolase</keyword>
<evidence type="ECO:0000259" key="4">
    <source>
        <dbReference type="PROSITE" id="PS51767"/>
    </source>
</evidence>
<keyword evidence="6" id="KW-1185">Reference proteome</keyword>
<dbReference type="EMBL" id="JAVFWL010000005">
    <property type="protein sequence ID" value="KAK6757785.1"/>
    <property type="molecule type" value="Genomic_DNA"/>
</dbReference>
<proteinExistence type="inferred from homology"/>
<evidence type="ECO:0000256" key="2">
    <source>
        <dbReference type="RuleBase" id="RU000454"/>
    </source>
</evidence>
<dbReference type="PANTHER" id="PTHR47966">
    <property type="entry name" value="BETA-SITE APP-CLEAVING ENZYME, ISOFORM A-RELATED"/>
    <property type="match status" value="1"/>
</dbReference>
<dbReference type="Proteomes" id="UP001303046">
    <property type="component" value="Unassembled WGS sequence"/>
</dbReference>
<dbReference type="PROSITE" id="PS00141">
    <property type="entry name" value="ASP_PROTEASE"/>
    <property type="match status" value="1"/>
</dbReference>
<comment type="similarity">
    <text evidence="1 2">Belongs to the peptidase A1 family.</text>
</comment>
<dbReference type="PRINTS" id="PR00792">
    <property type="entry name" value="PEPSIN"/>
</dbReference>
<dbReference type="InterPro" id="IPR001969">
    <property type="entry name" value="Aspartic_peptidase_AS"/>
</dbReference>
<gene>
    <name evidence="5" type="primary">Necator_chrV.g20334</name>
    <name evidence="5" type="ORF">RB195_015542</name>
</gene>
<dbReference type="InterPro" id="IPR033121">
    <property type="entry name" value="PEPTIDASE_A1"/>
</dbReference>
<evidence type="ECO:0000256" key="3">
    <source>
        <dbReference type="SAM" id="SignalP"/>
    </source>
</evidence>
<feature type="chain" id="PRO_5046262147" description="Peptidase A1 domain-containing protein" evidence="3">
    <location>
        <begin position="17"/>
        <end position="330"/>
    </location>
</feature>
<dbReference type="SUPFAM" id="SSF50630">
    <property type="entry name" value="Acid proteases"/>
    <property type="match status" value="1"/>
</dbReference>
<evidence type="ECO:0000256" key="1">
    <source>
        <dbReference type="ARBA" id="ARBA00007447"/>
    </source>
</evidence>
<keyword evidence="2" id="KW-0645">Protease</keyword>